<keyword evidence="1" id="KW-0812">Transmembrane</keyword>
<feature type="transmembrane region" description="Helical" evidence="1">
    <location>
        <begin position="39"/>
        <end position="59"/>
    </location>
</feature>
<dbReference type="Pfam" id="PF05437">
    <property type="entry name" value="AzlD"/>
    <property type="match status" value="1"/>
</dbReference>
<gene>
    <name evidence="2" type="ORF">Tpal_87</name>
</gene>
<dbReference type="InterPro" id="IPR008407">
    <property type="entry name" value="Brnchd-chn_aa_trnsp_AzlD"/>
</dbReference>
<evidence type="ECO:0000313" key="2">
    <source>
        <dbReference type="EMBL" id="CZQ80519.1"/>
    </source>
</evidence>
<dbReference type="AlphaFoldDB" id="A0A143Y4D2"/>
<dbReference type="RefSeq" id="WP_245825547.1">
    <property type="nucleotide sequence ID" value="NZ_FJNE01000001.1"/>
</dbReference>
<dbReference type="EMBL" id="FJNE01000001">
    <property type="protein sequence ID" value="CZQ80519.1"/>
    <property type="molecule type" value="Genomic_DNA"/>
</dbReference>
<dbReference type="Proteomes" id="UP000242754">
    <property type="component" value="Unassembled WGS sequence"/>
</dbReference>
<name>A0A143Y4D2_9LACT</name>
<evidence type="ECO:0000313" key="3">
    <source>
        <dbReference type="Proteomes" id="UP000242754"/>
    </source>
</evidence>
<keyword evidence="1" id="KW-1133">Transmembrane helix</keyword>
<organism evidence="2 3">
    <name type="scientific">Trichococcus palustris</name>
    <dbReference type="NCBI Taxonomy" id="140314"/>
    <lineage>
        <taxon>Bacteria</taxon>
        <taxon>Bacillati</taxon>
        <taxon>Bacillota</taxon>
        <taxon>Bacilli</taxon>
        <taxon>Lactobacillales</taxon>
        <taxon>Carnobacteriaceae</taxon>
        <taxon>Trichococcus</taxon>
    </lineage>
</organism>
<accession>A0A143Y4D2</accession>
<feature type="transmembrane region" description="Helical" evidence="1">
    <location>
        <begin position="6"/>
        <end position="27"/>
    </location>
</feature>
<keyword evidence="1" id="KW-0472">Membrane</keyword>
<proteinExistence type="predicted"/>
<sequence length="107" mass="12182">MNNEIFWLIIGGGIVTYLPRLIPIVVLKNARIPIWFQKWMSFLPVSIFAALIFSDIFFWENEVSFNVLHNAKLLPSLITAVVSYKSKNMILSVIVGIVSISLMVWAL</sequence>
<protein>
    <submittedName>
        <fullName evidence="2">Branched-chain amino acid transport azld</fullName>
    </submittedName>
</protein>
<keyword evidence="3" id="KW-1185">Reference proteome</keyword>
<evidence type="ECO:0000256" key="1">
    <source>
        <dbReference type="SAM" id="Phobius"/>
    </source>
</evidence>
<reference evidence="2 3" key="1">
    <citation type="submission" date="2016-02" db="EMBL/GenBank/DDBJ databases">
        <authorList>
            <person name="Wen L."/>
            <person name="He K."/>
            <person name="Yang H."/>
        </authorList>
    </citation>
    <scope>NUCLEOTIDE SEQUENCE [LARGE SCALE GENOMIC DNA]</scope>
    <source>
        <strain evidence="2">Trichococcus palustris</strain>
    </source>
</reference>
<dbReference type="STRING" id="140314.SAMN04488076_102205"/>
<feature type="transmembrane region" description="Helical" evidence="1">
    <location>
        <begin position="89"/>
        <end position="106"/>
    </location>
</feature>